<keyword evidence="4" id="KW-0027">Amidation</keyword>
<keyword evidence="6" id="KW-0812">Transmembrane</keyword>
<feature type="transmembrane region" description="Helical" evidence="6">
    <location>
        <begin position="27"/>
        <end position="47"/>
    </location>
</feature>
<evidence type="ECO:0000256" key="4">
    <source>
        <dbReference type="ARBA" id="ARBA00022815"/>
    </source>
</evidence>
<evidence type="ECO:0000256" key="1">
    <source>
        <dbReference type="ARBA" id="ARBA00004613"/>
    </source>
</evidence>
<evidence type="ECO:0000256" key="2">
    <source>
        <dbReference type="ARBA" id="ARBA00006356"/>
    </source>
</evidence>
<gene>
    <name evidence="7" type="ORF">TSPI_09174</name>
</gene>
<keyword evidence="8" id="KW-1185">Reference proteome</keyword>
<evidence type="ECO:0000256" key="5">
    <source>
        <dbReference type="ARBA" id="ARBA00023320"/>
    </source>
</evidence>
<reference evidence="7 8" key="1">
    <citation type="submission" date="2024-07" db="EMBL/GenBank/DDBJ databases">
        <title>Enhanced genomic and transcriptomic resources for Trichinella pseudospiralis and T. spiralis underpin the discovery of pronounced molecular differences between stages and species.</title>
        <authorList>
            <person name="Pasi K.K."/>
            <person name="La Rosa G."/>
            <person name="Gomez-Morales M.A."/>
            <person name="Tosini F."/>
            <person name="Sumanam S."/>
            <person name="Young N.D."/>
            <person name="Chang B.C."/>
            <person name="Robin G.B."/>
        </authorList>
    </citation>
    <scope>NUCLEOTIDE SEQUENCE [LARGE SCALE GENOMIC DNA]</scope>
    <source>
        <strain evidence="7">ISS534</strain>
    </source>
</reference>
<sequence length="129" mass="15081">MNNVKNRKLINNLFDSFQQLQSTMKSYISLQSIMFVLGVVFLCSISFGSCTEADMDNFKENVLYEDIPGRFLWKKYDAPGLMRFGKRVVQGYDRYDDSAPGLMRFGKRSYSRQLHDKFGDSDLRLRYVT</sequence>
<dbReference type="InterPro" id="IPR002544">
    <property type="entry name" value="FMRFamid-related_peptide-like"/>
</dbReference>
<dbReference type="Pfam" id="PF01581">
    <property type="entry name" value="FARP"/>
    <property type="match status" value="1"/>
</dbReference>
<evidence type="ECO:0000313" key="7">
    <source>
        <dbReference type="EMBL" id="KAL1234306.1"/>
    </source>
</evidence>
<keyword evidence="5" id="KW-0527">Neuropeptide</keyword>
<accession>A0ABR3KE64</accession>
<keyword evidence="3" id="KW-0964">Secreted</keyword>
<evidence type="ECO:0000256" key="3">
    <source>
        <dbReference type="ARBA" id="ARBA00022525"/>
    </source>
</evidence>
<keyword evidence="6" id="KW-1133">Transmembrane helix</keyword>
<comment type="similarity">
    <text evidence="2">Belongs to the FARP (FMRFamide related peptide) family.</text>
</comment>
<organism evidence="7 8">
    <name type="scientific">Trichinella spiralis</name>
    <name type="common">Trichina worm</name>
    <dbReference type="NCBI Taxonomy" id="6334"/>
    <lineage>
        <taxon>Eukaryota</taxon>
        <taxon>Metazoa</taxon>
        <taxon>Ecdysozoa</taxon>
        <taxon>Nematoda</taxon>
        <taxon>Enoplea</taxon>
        <taxon>Dorylaimia</taxon>
        <taxon>Trichinellida</taxon>
        <taxon>Trichinellidae</taxon>
        <taxon>Trichinella</taxon>
    </lineage>
</organism>
<dbReference type="Proteomes" id="UP001558632">
    <property type="component" value="Unassembled WGS sequence"/>
</dbReference>
<evidence type="ECO:0000256" key="6">
    <source>
        <dbReference type="SAM" id="Phobius"/>
    </source>
</evidence>
<comment type="caution">
    <text evidence="7">The sequence shown here is derived from an EMBL/GenBank/DDBJ whole genome shotgun (WGS) entry which is preliminary data.</text>
</comment>
<name>A0ABR3KE64_TRISP</name>
<dbReference type="EMBL" id="JBEUSY010000412">
    <property type="protein sequence ID" value="KAL1234306.1"/>
    <property type="molecule type" value="Genomic_DNA"/>
</dbReference>
<keyword evidence="6" id="KW-0472">Membrane</keyword>
<protein>
    <submittedName>
        <fullName evidence="7">FMRFamide-like neuropeptide</fullName>
    </submittedName>
</protein>
<evidence type="ECO:0000313" key="8">
    <source>
        <dbReference type="Proteomes" id="UP001558632"/>
    </source>
</evidence>
<proteinExistence type="inferred from homology"/>
<comment type="subcellular location">
    <subcellularLocation>
        <location evidence="1">Secreted</location>
    </subcellularLocation>
</comment>